<evidence type="ECO:0000313" key="2">
    <source>
        <dbReference type="Proteomes" id="UP001164746"/>
    </source>
</evidence>
<dbReference type="EMBL" id="CP111015">
    <property type="protein sequence ID" value="WAR03998.1"/>
    <property type="molecule type" value="Genomic_DNA"/>
</dbReference>
<sequence length="79" mass="8662">MLVPSVNQVESDLDTANTDLASDPIHSKVKQLLKATAKYRIEPISSTTSNSILKTRSRSTEGTPPSILEQCASLMYILR</sequence>
<reference evidence="1" key="1">
    <citation type="submission" date="2022-11" db="EMBL/GenBank/DDBJ databases">
        <title>Centuries of genome instability and evolution in soft-shell clam transmissible cancer (bioRxiv).</title>
        <authorList>
            <person name="Hart S.F.M."/>
            <person name="Yonemitsu M.A."/>
            <person name="Giersch R.M."/>
            <person name="Beal B.F."/>
            <person name="Arriagada G."/>
            <person name="Davis B.W."/>
            <person name="Ostrander E.A."/>
            <person name="Goff S.P."/>
            <person name="Metzger M.J."/>
        </authorList>
    </citation>
    <scope>NUCLEOTIDE SEQUENCE</scope>
    <source>
        <strain evidence="1">MELC-2E11</strain>
        <tissue evidence="1">Siphon/mantle</tissue>
    </source>
</reference>
<protein>
    <submittedName>
        <fullName evidence="1">Uncharacterized protein</fullName>
    </submittedName>
</protein>
<accession>A0ABY7E5C4</accession>
<name>A0ABY7E5C4_MYAAR</name>
<proteinExistence type="predicted"/>
<keyword evidence="2" id="KW-1185">Reference proteome</keyword>
<evidence type="ECO:0000313" key="1">
    <source>
        <dbReference type="EMBL" id="WAR03998.1"/>
    </source>
</evidence>
<gene>
    <name evidence="1" type="ORF">MAR_010556</name>
</gene>
<dbReference type="Proteomes" id="UP001164746">
    <property type="component" value="Chromosome 4"/>
</dbReference>
<organism evidence="1 2">
    <name type="scientific">Mya arenaria</name>
    <name type="common">Soft-shell clam</name>
    <dbReference type="NCBI Taxonomy" id="6604"/>
    <lineage>
        <taxon>Eukaryota</taxon>
        <taxon>Metazoa</taxon>
        <taxon>Spiralia</taxon>
        <taxon>Lophotrochozoa</taxon>
        <taxon>Mollusca</taxon>
        <taxon>Bivalvia</taxon>
        <taxon>Autobranchia</taxon>
        <taxon>Heteroconchia</taxon>
        <taxon>Euheterodonta</taxon>
        <taxon>Imparidentia</taxon>
        <taxon>Neoheterodontei</taxon>
        <taxon>Myida</taxon>
        <taxon>Myoidea</taxon>
        <taxon>Myidae</taxon>
        <taxon>Mya</taxon>
    </lineage>
</organism>